<dbReference type="OrthoDB" id="513661at2"/>
<dbReference type="GO" id="GO:0016020">
    <property type="term" value="C:membrane"/>
    <property type="evidence" value="ECO:0007669"/>
    <property type="project" value="UniProtKB-SubCell"/>
</dbReference>
<dbReference type="PANTHER" id="PTHR35371:SF1">
    <property type="entry name" value="BLR7753 PROTEIN"/>
    <property type="match status" value="1"/>
</dbReference>
<dbReference type="PANTHER" id="PTHR35371">
    <property type="entry name" value="INNER MEMBRANE PROTEIN"/>
    <property type="match status" value="1"/>
</dbReference>
<dbReference type="RefSeq" id="WP_129967448.1">
    <property type="nucleotide sequence ID" value="NZ_JACCEW010000001.1"/>
</dbReference>
<keyword evidence="2 5" id="KW-0812">Transmembrane</keyword>
<keyword evidence="8" id="KW-1185">Reference proteome</keyword>
<keyword evidence="3 5" id="KW-1133">Transmembrane helix</keyword>
<keyword evidence="6" id="KW-0732">Signal</keyword>
<dbReference type="EMBL" id="JACCEW010000001">
    <property type="protein sequence ID" value="NYT35572.1"/>
    <property type="molecule type" value="Genomic_DNA"/>
</dbReference>
<protein>
    <submittedName>
        <fullName evidence="7">MAPEG family protein</fullName>
    </submittedName>
</protein>
<dbReference type="InterPro" id="IPR001129">
    <property type="entry name" value="Membr-assoc_MAPEG"/>
</dbReference>
<comment type="caution">
    <text evidence="7">The sequence shown here is derived from an EMBL/GenBank/DDBJ whole genome shotgun (WGS) entry which is preliminary data.</text>
</comment>
<evidence type="ECO:0000256" key="4">
    <source>
        <dbReference type="ARBA" id="ARBA00023136"/>
    </source>
</evidence>
<feature type="signal peptide" evidence="6">
    <location>
        <begin position="1"/>
        <end position="24"/>
    </location>
</feature>
<reference evidence="7 8" key="1">
    <citation type="submission" date="2020-07" db="EMBL/GenBank/DDBJ databases">
        <title>Taxonomic revisions and descriptions of new bacterial species based on genomic comparisons in the high-G+C-content subgroup of the family Alcaligenaceae.</title>
        <authorList>
            <person name="Szabo A."/>
            <person name="Felfoldi T."/>
        </authorList>
    </citation>
    <scope>NUCLEOTIDE SEQUENCE [LARGE SCALE GENOMIC DNA]</scope>
    <source>
        <strain evidence="7 8">DSM 25264</strain>
    </source>
</reference>
<sequence>MGTIATLMLIAALLPLFPAVCAKAGGSNFDNEAPRPWLARQEGWRARANAAQANLFEGLPFFYAAALFALYGQADQGWTISLMLTWVVLRAIYLGVYIAGYGALRSTVWGLALVTNIALLFVGVPA</sequence>
<evidence type="ECO:0000256" key="1">
    <source>
        <dbReference type="ARBA" id="ARBA00004370"/>
    </source>
</evidence>
<feature type="transmembrane region" description="Helical" evidence="5">
    <location>
        <begin position="106"/>
        <end position="124"/>
    </location>
</feature>
<gene>
    <name evidence="7" type="ORF">H0A68_01700</name>
</gene>
<evidence type="ECO:0000256" key="3">
    <source>
        <dbReference type="ARBA" id="ARBA00022989"/>
    </source>
</evidence>
<dbReference type="SUPFAM" id="SSF161084">
    <property type="entry name" value="MAPEG domain-like"/>
    <property type="match status" value="1"/>
</dbReference>
<dbReference type="Pfam" id="PF01124">
    <property type="entry name" value="MAPEG"/>
    <property type="match status" value="1"/>
</dbReference>
<feature type="chain" id="PRO_5032579221" evidence="6">
    <location>
        <begin position="25"/>
        <end position="126"/>
    </location>
</feature>
<organism evidence="7 8">
    <name type="scientific">Allopusillimonas soli</name>
    <dbReference type="NCBI Taxonomy" id="659016"/>
    <lineage>
        <taxon>Bacteria</taxon>
        <taxon>Pseudomonadati</taxon>
        <taxon>Pseudomonadota</taxon>
        <taxon>Betaproteobacteria</taxon>
        <taxon>Burkholderiales</taxon>
        <taxon>Alcaligenaceae</taxon>
        <taxon>Allopusillimonas</taxon>
    </lineage>
</organism>
<evidence type="ECO:0000256" key="2">
    <source>
        <dbReference type="ARBA" id="ARBA00022692"/>
    </source>
</evidence>
<feature type="transmembrane region" description="Helical" evidence="5">
    <location>
        <begin position="78"/>
        <end position="100"/>
    </location>
</feature>
<evidence type="ECO:0000313" key="7">
    <source>
        <dbReference type="EMBL" id="NYT35572.1"/>
    </source>
</evidence>
<comment type="subcellular location">
    <subcellularLocation>
        <location evidence="1">Membrane</location>
    </subcellularLocation>
</comment>
<name>A0A853F7R7_9BURK</name>
<dbReference type="Proteomes" id="UP000580517">
    <property type="component" value="Unassembled WGS sequence"/>
</dbReference>
<evidence type="ECO:0000256" key="5">
    <source>
        <dbReference type="SAM" id="Phobius"/>
    </source>
</evidence>
<keyword evidence="4 5" id="KW-0472">Membrane</keyword>
<dbReference type="AlphaFoldDB" id="A0A853F7R7"/>
<proteinExistence type="predicted"/>
<dbReference type="Gene3D" id="1.20.120.550">
    <property type="entry name" value="Membrane associated eicosanoid/glutathione metabolism-like domain"/>
    <property type="match status" value="1"/>
</dbReference>
<accession>A0A853F7R7</accession>
<evidence type="ECO:0000313" key="8">
    <source>
        <dbReference type="Proteomes" id="UP000580517"/>
    </source>
</evidence>
<feature type="transmembrane region" description="Helical" evidence="5">
    <location>
        <begin position="53"/>
        <end position="71"/>
    </location>
</feature>
<dbReference type="InterPro" id="IPR023352">
    <property type="entry name" value="MAPEG-like_dom_sf"/>
</dbReference>
<evidence type="ECO:0000256" key="6">
    <source>
        <dbReference type="SAM" id="SignalP"/>
    </source>
</evidence>